<dbReference type="Proteomes" id="UP000275777">
    <property type="component" value="Chromosome"/>
</dbReference>
<sequence length="197" mass="22077">MLRAPATSFAPSTMAKLFFRYAAMNSGKSTQLLQIANNYESMDKKVALYTSAIDDRYGVGMITSRLNIQRESNTFDAGFDFLAHDYGDTACVLVDEAQFMTPEQAQQLHRLAHKRNIPVICFGLRTDFQGHPFPGSAWLLSLADDVEEIKTICHCGRKATMHIRIDGDGRRVKEGPQVEIGGEARYRAVCGRCFHHD</sequence>
<keyword evidence="5 8" id="KW-0547">Nucleotide-binding</keyword>
<evidence type="ECO:0000256" key="4">
    <source>
        <dbReference type="ARBA" id="ARBA00022679"/>
    </source>
</evidence>
<dbReference type="Gene3D" id="3.30.60.20">
    <property type="match status" value="1"/>
</dbReference>
<feature type="binding site" evidence="8">
    <location>
        <position position="153"/>
    </location>
    <ligand>
        <name>Zn(2+)</name>
        <dbReference type="ChEBI" id="CHEBI:29105"/>
    </ligand>
</feature>
<dbReference type="InterPro" id="IPR027417">
    <property type="entry name" value="P-loop_NTPase"/>
</dbReference>
<dbReference type="GO" id="GO:0071897">
    <property type="term" value="P:DNA biosynthetic process"/>
    <property type="evidence" value="ECO:0007669"/>
    <property type="project" value="UniProtKB-KW"/>
</dbReference>
<evidence type="ECO:0000256" key="10">
    <source>
        <dbReference type="PIRSR" id="PIRSR035805-2"/>
    </source>
</evidence>
<dbReference type="EC" id="2.7.1.21" evidence="2 8"/>
<dbReference type="HAMAP" id="MF_00124">
    <property type="entry name" value="Thymidine_kinase"/>
    <property type="match status" value="1"/>
</dbReference>
<name>A0A3S4HRG0_CHRVL</name>
<evidence type="ECO:0000313" key="13">
    <source>
        <dbReference type="EMBL" id="VEB42836.1"/>
    </source>
</evidence>
<feature type="binding site" evidence="8">
    <location>
        <position position="190"/>
    </location>
    <ligand>
        <name>Zn(2+)</name>
        <dbReference type="ChEBI" id="CHEBI:29105"/>
    </ligand>
</feature>
<evidence type="ECO:0000256" key="2">
    <source>
        <dbReference type="ARBA" id="ARBA00012118"/>
    </source>
</evidence>
<proteinExistence type="inferred from homology"/>
<dbReference type="EMBL" id="LR134182">
    <property type="protein sequence ID" value="VEB42836.1"/>
    <property type="molecule type" value="Genomic_DNA"/>
</dbReference>
<keyword evidence="7 8" id="KW-0067">ATP-binding</keyword>
<feature type="binding site" evidence="8">
    <location>
        <begin position="95"/>
        <end position="98"/>
    </location>
    <ligand>
        <name>ATP</name>
        <dbReference type="ChEBI" id="CHEBI:30616"/>
    </ligand>
</feature>
<dbReference type="GO" id="GO:0005829">
    <property type="term" value="C:cytosol"/>
    <property type="evidence" value="ECO:0007669"/>
    <property type="project" value="TreeGrafter"/>
</dbReference>
<reference evidence="13 14" key="1">
    <citation type="submission" date="2018-12" db="EMBL/GenBank/DDBJ databases">
        <authorList>
            <consortium name="Pathogen Informatics"/>
        </authorList>
    </citation>
    <scope>NUCLEOTIDE SEQUENCE [LARGE SCALE GENOMIC DNA]</scope>
    <source>
        <strain evidence="13 14">NCTC9695</strain>
    </source>
</reference>
<dbReference type="SUPFAM" id="SSF52540">
    <property type="entry name" value="P-loop containing nucleoside triphosphate hydrolases"/>
    <property type="match status" value="1"/>
</dbReference>
<evidence type="ECO:0000256" key="12">
    <source>
        <dbReference type="RuleBase" id="RU004165"/>
    </source>
</evidence>
<dbReference type="Pfam" id="PF00265">
    <property type="entry name" value="TK"/>
    <property type="match status" value="1"/>
</dbReference>
<dbReference type="Gene3D" id="3.40.50.300">
    <property type="entry name" value="P-loop containing nucleotide triphosphate hydrolases"/>
    <property type="match status" value="1"/>
</dbReference>
<dbReference type="SUPFAM" id="SSF57716">
    <property type="entry name" value="Glucocorticoid receptor-like (DNA-binding domain)"/>
    <property type="match status" value="1"/>
</dbReference>
<evidence type="ECO:0000256" key="3">
    <source>
        <dbReference type="ARBA" id="ARBA00022634"/>
    </source>
</evidence>
<comment type="subunit">
    <text evidence="8">Homotetramer.</text>
</comment>
<feature type="binding site" evidence="10">
    <location>
        <begin position="178"/>
        <end position="181"/>
    </location>
    <ligand>
        <name>substrate</name>
    </ligand>
</feature>
<dbReference type="PANTHER" id="PTHR11441:SF0">
    <property type="entry name" value="THYMIDINE KINASE, CYTOSOLIC"/>
    <property type="match status" value="1"/>
</dbReference>
<organism evidence="13 14">
    <name type="scientific">Chromobacterium violaceum</name>
    <dbReference type="NCBI Taxonomy" id="536"/>
    <lineage>
        <taxon>Bacteria</taxon>
        <taxon>Pseudomonadati</taxon>
        <taxon>Pseudomonadota</taxon>
        <taxon>Betaproteobacteria</taxon>
        <taxon>Neisseriales</taxon>
        <taxon>Chromobacteriaceae</taxon>
        <taxon>Chromobacterium</taxon>
    </lineage>
</organism>
<evidence type="ECO:0000256" key="9">
    <source>
        <dbReference type="PIRSR" id="PIRSR035805-1"/>
    </source>
</evidence>
<comment type="similarity">
    <text evidence="1 8 12">Belongs to the thymidine kinase family.</text>
</comment>
<keyword evidence="4 8" id="KW-0808">Transferase</keyword>
<accession>A0A3S4HRG0</accession>
<feature type="binding site" evidence="10">
    <location>
        <position position="186"/>
    </location>
    <ligand>
        <name>substrate</name>
    </ligand>
</feature>
<evidence type="ECO:0000256" key="8">
    <source>
        <dbReference type="HAMAP-Rule" id="MF_00124"/>
    </source>
</evidence>
<dbReference type="PANTHER" id="PTHR11441">
    <property type="entry name" value="THYMIDINE KINASE"/>
    <property type="match status" value="1"/>
</dbReference>
<dbReference type="GO" id="GO:0008270">
    <property type="term" value="F:zinc ion binding"/>
    <property type="evidence" value="ECO:0007669"/>
    <property type="project" value="UniProtKB-UniRule"/>
</dbReference>
<feature type="binding site" evidence="8">
    <location>
        <begin position="22"/>
        <end position="29"/>
    </location>
    <ligand>
        <name>ATP</name>
        <dbReference type="ChEBI" id="CHEBI:30616"/>
    </ligand>
</feature>
<dbReference type="GO" id="GO:0046104">
    <property type="term" value="P:thymidine metabolic process"/>
    <property type="evidence" value="ECO:0007669"/>
    <property type="project" value="TreeGrafter"/>
</dbReference>
<feature type="binding site" evidence="8">
    <location>
        <position position="155"/>
    </location>
    <ligand>
        <name>Zn(2+)</name>
        <dbReference type="ChEBI" id="CHEBI:29105"/>
    </ligand>
</feature>
<comment type="catalytic activity">
    <reaction evidence="8 11">
        <text>thymidine + ATP = dTMP + ADP + H(+)</text>
        <dbReference type="Rhea" id="RHEA:19129"/>
        <dbReference type="ChEBI" id="CHEBI:15378"/>
        <dbReference type="ChEBI" id="CHEBI:17748"/>
        <dbReference type="ChEBI" id="CHEBI:30616"/>
        <dbReference type="ChEBI" id="CHEBI:63528"/>
        <dbReference type="ChEBI" id="CHEBI:456216"/>
        <dbReference type="EC" id="2.7.1.21"/>
    </reaction>
</comment>
<dbReference type="InterPro" id="IPR001267">
    <property type="entry name" value="Thymidine_kinase"/>
</dbReference>
<keyword evidence="6 8" id="KW-0418">Kinase</keyword>
<evidence type="ECO:0000256" key="6">
    <source>
        <dbReference type="ARBA" id="ARBA00022777"/>
    </source>
</evidence>
<keyword evidence="8" id="KW-0479">Metal-binding</keyword>
<evidence type="ECO:0000256" key="11">
    <source>
        <dbReference type="RuleBase" id="RU000544"/>
    </source>
</evidence>
<keyword evidence="8" id="KW-0862">Zinc</keyword>
<evidence type="ECO:0000256" key="5">
    <source>
        <dbReference type="ARBA" id="ARBA00022741"/>
    </source>
</evidence>
<evidence type="ECO:0000313" key="14">
    <source>
        <dbReference type="Proteomes" id="UP000275777"/>
    </source>
</evidence>
<keyword evidence="3 8" id="KW-0237">DNA synthesis</keyword>
<dbReference type="NCBIfam" id="NF003300">
    <property type="entry name" value="PRK04296.1-5"/>
    <property type="match status" value="1"/>
</dbReference>
<comment type="subcellular location">
    <subcellularLocation>
        <location evidence="8">Cytoplasm</location>
    </subcellularLocation>
</comment>
<dbReference type="PIRSF" id="PIRSF035805">
    <property type="entry name" value="TK_cell"/>
    <property type="match status" value="1"/>
</dbReference>
<feature type="active site" description="Proton acceptor" evidence="8 9">
    <location>
        <position position="96"/>
    </location>
</feature>
<dbReference type="AlphaFoldDB" id="A0A3S4HRG0"/>
<dbReference type="GO" id="GO:0004797">
    <property type="term" value="F:thymidine kinase activity"/>
    <property type="evidence" value="ECO:0007669"/>
    <property type="project" value="UniProtKB-UniRule"/>
</dbReference>
<protein>
    <recommendedName>
        <fullName evidence="2 8">Thymidine kinase</fullName>
        <ecNumber evidence="2 8">2.7.1.21</ecNumber>
    </recommendedName>
</protein>
<feature type="binding site" evidence="8">
    <location>
        <position position="193"/>
    </location>
    <ligand>
        <name>Zn(2+)</name>
        <dbReference type="ChEBI" id="CHEBI:29105"/>
    </ligand>
</feature>
<evidence type="ECO:0000256" key="7">
    <source>
        <dbReference type="ARBA" id="ARBA00022840"/>
    </source>
</evidence>
<gene>
    <name evidence="8 13" type="primary">tdk</name>
    <name evidence="13" type="ORF">NCTC9695_03288</name>
</gene>
<keyword evidence="8" id="KW-0963">Cytoplasm</keyword>
<evidence type="ECO:0000256" key="1">
    <source>
        <dbReference type="ARBA" id="ARBA00007587"/>
    </source>
</evidence>
<dbReference type="GO" id="GO:0005524">
    <property type="term" value="F:ATP binding"/>
    <property type="evidence" value="ECO:0007669"/>
    <property type="project" value="UniProtKB-UniRule"/>
</dbReference>